<reference evidence="3 4" key="1">
    <citation type="journal article" date="2012" name="Eukaryot. Cell">
        <title>Draft genome sequence of CBS 2479, the standard type strain of Trichosporon asahii.</title>
        <authorList>
            <person name="Yang R.Y."/>
            <person name="Li H.T."/>
            <person name="Zhu H."/>
            <person name="Zhou G.P."/>
            <person name="Wang M."/>
            <person name="Wang L."/>
        </authorList>
    </citation>
    <scope>NUCLEOTIDE SEQUENCE [LARGE SCALE GENOMIC DNA]</scope>
    <source>
        <strain evidence="4">ATCC 90039 / CBS 2479 / JCM 2466 / KCTC 7840 / NCYC 2677 / UAMH 7654</strain>
    </source>
</reference>
<evidence type="ECO:0000256" key="2">
    <source>
        <dbReference type="SAM" id="SignalP"/>
    </source>
</evidence>
<feature type="region of interest" description="Disordered" evidence="1">
    <location>
        <begin position="115"/>
        <end position="165"/>
    </location>
</feature>
<comment type="caution">
    <text evidence="3">The sequence shown here is derived from an EMBL/GenBank/DDBJ whole genome shotgun (WGS) entry which is preliminary data.</text>
</comment>
<sequence>MGLRTTMGGSVIVYLLLATAALNQVSTPACSCVRAFSSHSGISLHSLGSNALTPFPPSRYRIAASAASDLARNLSPSSRVDPTLTYFLRFSLHTNRFDVLQRSIHLILQAPTSSASDTSHLSIGIPQPGSHTVSNSDPPKPRTLPRPTPDHPTPPRASLRSNSLTLTNHRLTRVPLLRCSALTPTHAPTPGSPFRPSACVSPTNHSTKSQSEPRSTAGPLSSLLLLLAFDSLPFQE</sequence>
<feature type="region of interest" description="Disordered" evidence="1">
    <location>
        <begin position="184"/>
        <end position="217"/>
    </location>
</feature>
<dbReference type="VEuPathDB" id="FungiDB:A1Q1_07220"/>
<protein>
    <submittedName>
        <fullName evidence="3">Uncharacterized protein</fullName>
    </submittedName>
</protein>
<evidence type="ECO:0000313" key="3">
    <source>
        <dbReference type="EMBL" id="EJT51553.1"/>
    </source>
</evidence>
<dbReference type="AlphaFoldDB" id="J5RAF5"/>
<organism evidence="3 4">
    <name type="scientific">Trichosporon asahii var. asahii (strain ATCC 90039 / CBS 2479 / JCM 2466 / KCTC 7840 / NBRC 103889/ NCYC 2677 / UAMH 7654)</name>
    <name type="common">Yeast</name>
    <dbReference type="NCBI Taxonomy" id="1186058"/>
    <lineage>
        <taxon>Eukaryota</taxon>
        <taxon>Fungi</taxon>
        <taxon>Dikarya</taxon>
        <taxon>Basidiomycota</taxon>
        <taxon>Agaricomycotina</taxon>
        <taxon>Tremellomycetes</taxon>
        <taxon>Trichosporonales</taxon>
        <taxon>Trichosporonaceae</taxon>
        <taxon>Trichosporon</taxon>
    </lineage>
</organism>
<feature type="signal peptide" evidence="2">
    <location>
        <begin position="1"/>
        <end position="21"/>
    </location>
</feature>
<dbReference type="RefSeq" id="XP_014182931.1">
    <property type="nucleotide sequence ID" value="XM_014327456.1"/>
</dbReference>
<evidence type="ECO:0000313" key="4">
    <source>
        <dbReference type="Proteomes" id="UP000002748"/>
    </source>
</evidence>
<accession>J5RAF5</accession>
<feature type="compositionally biased region" description="Pro residues" evidence="1">
    <location>
        <begin position="141"/>
        <end position="155"/>
    </location>
</feature>
<dbReference type="Proteomes" id="UP000002748">
    <property type="component" value="Unassembled WGS sequence"/>
</dbReference>
<dbReference type="GeneID" id="25990732"/>
<feature type="compositionally biased region" description="Polar residues" evidence="1">
    <location>
        <begin position="200"/>
        <end position="214"/>
    </location>
</feature>
<proteinExistence type="predicted"/>
<gene>
    <name evidence="3" type="ORF">A1Q1_07220</name>
</gene>
<dbReference type="EMBL" id="ALBS01000053">
    <property type="protein sequence ID" value="EJT51553.1"/>
    <property type="molecule type" value="Genomic_DNA"/>
</dbReference>
<evidence type="ECO:0000256" key="1">
    <source>
        <dbReference type="SAM" id="MobiDB-lite"/>
    </source>
</evidence>
<keyword evidence="2" id="KW-0732">Signal</keyword>
<feature type="chain" id="PRO_5003785360" evidence="2">
    <location>
        <begin position="22"/>
        <end position="236"/>
    </location>
</feature>
<name>J5RAF5_TRIAS</name>
<dbReference type="KEGG" id="tasa:A1Q1_07220"/>
<dbReference type="HOGENOM" id="CLU_1176141_0_0_1"/>